<dbReference type="Gene3D" id="3.50.50.60">
    <property type="entry name" value="FAD/NAD(P)-binding domain"/>
    <property type="match status" value="1"/>
</dbReference>
<name>A0ABW6KX40_9ACTN</name>
<dbReference type="GO" id="GO:0004497">
    <property type="term" value="F:monooxygenase activity"/>
    <property type="evidence" value="ECO:0007669"/>
    <property type="project" value="UniProtKB-KW"/>
</dbReference>
<dbReference type="Pfam" id="PF13738">
    <property type="entry name" value="Pyr_redox_3"/>
    <property type="match status" value="1"/>
</dbReference>
<dbReference type="EMBL" id="JBIAFJ010000023">
    <property type="protein sequence ID" value="MFE9172464.1"/>
    <property type="molecule type" value="Genomic_DNA"/>
</dbReference>
<dbReference type="Proteomes" id="UP001601197">
    <property type="component" value="Unassembled WGS sequence"/>
</dbReference>
<organism evidence="2 3">
    <name type="scientific">Streptomyces kebangsaanensis</name>
    <dbReference type="NCBI Taxonomy" id="864058"/>
    <lineage>
        <taxon>Bacteria</taxon>
        <taxon>Bacillati</taxon>
        <taxon>Actinomycetota</taxon>
        <taxon>Actinomycetes</taxon>
        <taxon>Kitasatosporales</taxon>
        <taxon>Streptomycetaceae</taxon>
        <taxon>Streptomyces</taxon>
    </lineage>
</organism>
<dbReference type="PRINTS" id="PR00469">
    <property type="entry name" value="PNDRDTASEII"/>
</dbReference>
<dbReference type="InterPro" id="IPR000960">
    <property type="entry name" value="Flavin_mOase"/>
</dbReference>
<gene>
    <name evidence="2" type="ORF">ACFYNZ_23800</name>
</gene>
<proteinExistence type="predicted"/>
<sequence>MEHVDVAVIGGGQSGLAAAHALLRHGLRPVVLEASEQAAGSWPRYYDSLTLFSPARYSSLPGVPFPGGDPDRYPHRDEVVDYLTAYAARLDAGIRTGCRATGVRWGGGGFEVDLEDGSRLTARAVVAASGTFGHPHRPTLSGLEGFTGSVLHAADYRNPTPFAGQRIVVVGAGNSAVQIAAELARVARVTLAGRNPVRFARQRILGRDLHFWLTHTGLDTAPLGRLVRTPPTQLVIDDGRYHAALAQGAPDRRELFTGIDGAKVTWPDGAREEVDTILLATGYRPDLPYLADLDGALDGSGRPRQRDGVSPAHPGLAFVGLEWQRSLSSNSLRGVGRDAARVARHLAAHLAHG</sequence>
<reference evidence="2 3" key="1">
    <citation type="submission" date="2024-10" db="EMBL/GenBank/DDBJ databases">
        <title>The Natural Products Discovery Center: Release of the First 8490 Sequenced Strains for Exploring Actinobacteria Biosynthetic Diversity.</title>
        <authorList>
            <person name="Kalkreuter E."/>
            <person name="Kautsar S.A."/>
            <person name="Yang D."/>
            <person name="Bader C.D."/>
            <person name="Teijaro C.N."/>
            <person name="Fluegel L."/>
            <person name="Davis C.M."/>
            <person name="Simpson J.R."/>
            <person name="Lauterbach L."/>
            <person name="Steele A.D."/>
            <person name="Gui C."/>
            <person name="Meng S."/>
            <person name="Li G."/>
            <person name="Viehrig K."/>
            <person name="Ye F."/>
            <person name="Su P."/>
            <person name="Kiefer A.F."/>
            <person name="Nichols A."/>
            <person name="Cepeda A.J."/>
            <person name="Yan W."/>
            <person name="Fan B."/>
            <person name="Jiang Y."/>
            <person name="Adhikari A."/>
            <person name="Zheng C.-J."/>
            <person name="Schuster L."/>
            <person name="Cowan T.M."/>
            <person name="Smanski M.J."/>
            <person name="Chevrette M.G."/>
            <person name="De Carvalho L.P.S."/>
            <person name="Shen B."/>
        </authorList>
    </citation>
    <scope>NUCLEOTIDE SEQUENCE [LARGE SCALE GENOMIC DNA]</scope>
    <source>
        <strain evidence="2 3">NPDC007147</strain>
    </source>
</reference>
<evidence type="ECO:0000256" key="1">
    <source>
        <dbReference type="ARBA" id="ARBA00023002"/>
    </source>
</evidence>
<dbReference type="InterPro" id="IPR050982">
    <property type="entry name" value="Auxin_biosynth/cation_transpt"/>
</dbReference>
<evidence type="ECO:0000313" key="3">
    <source>
        <dbReference type="Proteomes" id="UP001601197"/>
    </source>
</evidence>
<dbReference type="PRINTS" id="PR00368">
    <property type="entry name" value="FADPNR"/>
</dbReference>
<dbReference type="InterPro" id="IPR036188">
    <property type="entry name" value="FAD/NAD-bd_sf"/>
</dbReference>
<dbReference type="PANTHER" id="PTHR43539:SF78">
    <property type="entry name" value="FLAVIN-CONTAINING MONOOXYGENASE"/>
    <property type="match status" value="1"/>
</dbReference>
<keyword evidence="2" id="KW-0503">Monooxygenase</keyword>
<dbReference type="PIRSF" id="PIRSF000332">
    <property type="entry name" value="FMO"/>
    <property type="match status" value="1"/>
</dbReference>
<keyword evidence="1 2" id="KW-0560">Oxidoreductase</keyword>
<accession>A0ABW6KX40</accession>
<dbReference type="PANTHER" id="PTHR43539">
    <property type="entry name" value="FLAVIN-BINDING MONOOXYGENASE-LIKE PROTEIN (AFU_ORTHOLOGUE AFUA_4G09220)"/>
    <property type="match status" value="1"/>
</dbReference>
<protein>
    <submittedName>
        <fullName evidence="2">Flavin-containing monooxygenase</fullName>
        <ecNumber evidence="2">1.14.13.-</ecNumber>
    </submittedName>
</protein>
<evidence type="ECO:0000313" key="2">
    <source>
        <dbReference type="EMBL" id="MFE9172464.1"/>
    </source>
</evidence>
<dbReference type="EC" id="1.14.13.-" evidence="2"/>
<dbReference type="SUPFAM" id="SSF51905">
    <property type="entry name" value="FAD/NAD(P)-binding domain"/>
    <property type="match status" value="2"/>
</dbReference>
<comment type="caution">
    <text evidence="2">The sequence shown here is derived from an EMBL/GenBank/DDBJ whole genome shotgun (WGS) entry which is preliminary data.</text>
</comment>
<keyword evidence="3" id="KW-1185">Reference proteome</keyword>
<dbReference type="RefSeq" id="WP_388350029.1">
    <property type="nucleotide sequence ID" value="NZ_JBIAFJ010000023.1"/>
</dbReference>